<gene>
    <name evidence="1" type="ORF">COY66_02575</name>
</gene>
<reference evidence="1 2" key="1">
    <citation type="submission" date="2017-09" db="EMBL/GenBank/DDBJ databases">
        <title>Depth-based differentiation of microbial function through sediment-hosted aquifers and enrichment of novel symbionts in the deep terrestrial subsurface.</title>
        <authorList>
            <person name="Probst A.J."/>
            <person name="Ladd B."/>
            <person name="Jarett J.K."/>
            <person name="Geller-Mcgrath D.E."/>
            <person name="Sieber C.M."/>
            <person name="Emerson J.B."/>
            <person name="Anantharaman K."/>
            <person name="Thomas B.C."/>
            <person name="Malmstrom R."/>
            <person name="Stieglmeier M."/>
            <person name="Klingl A."/>
            <person name="Woyke T."/>
            <person name="Ryan C.M."/>
            <person name="Banfield J.F."/>
        </authorList>
    </citation>
    <scope>NUCLEOTIDE SEQUENCE [LARGE SCALE GENOMIC DNA]</scope>
    <source>
        <strain evidence="1">CG_4_10_14_0_8_um_filter_42_10</strain>
    </source>
</reference>
<organism evidence="1 2">
    <name type="scientific">Candidatus Kerfeldbacteria bacterium CG_4_10_14_0_8_um_filter_42_10</name>
    <dbReference type="NCBI Taxonomy" id="2014248"/>
    <lineage>
        <taxon>Bacteria</taxon>
        <taxon>Candidatus Kerfeldiibacteriota</taxon>
    </lineage>
</organism>
<name>A0A2M7RKB5_9BACT</name>
<comment type="caution">
    <text evidence="1">The sequence shown here is derived from an EMBL/GenBank/DDBJ whole genome shotgun (WGS) entry which is preliminary data.</text>
</comment>
<dbReference type="Proteomes" id="UP000230779">
    <property type="component" value="Unassembled WGS sequence"/>
</dbReference>
<accession>A0A2M7RKB5</accession>
<protein>
    <submittedName>
        <fullName evidence="1">Uncharacterized protein</fullName>
    </submittedName>
</protein>
<sequence length="156" mass="18292">MNKRIITIAERKFRQLKRKCPNFINVILDDWRGFRLIYDTEDVRKCDNNCDKCRLFLTLNEEPNGLFTAGLIPASAQDKKLFGQQNFLNCKTVSQYKQCYLNFIGHLKSINEINKELKLVKGLKFIYCLNKNKNIAEQKFKREILLIGALMKPAKN</sequence>
<evidence type="ECO:0000313" key="2">
    <source>
        <dbReference type="Proteomes" id="UP000230779"/>
    </source>
</evidence>
<proteinExistence type="predicted"/>
<evidence type="ECO:0000313" key="1">
    <source>
        <dbReference type="EMBL" id="PIY96901.1"/>
    </source>
</evidence>
<dbReference type="AlphaFoldDB" id="A0A2M7RKB5"/>
<dbReference type="EMBL" id="PFMD01000025">
    <property type="protein sequence ID" value="PIY96901.1"/>
    <property type="molecule type" value="Genomic_DNA"/>
</dbReference>